<keyword evidence="3" id="KW-1185">Reference proteome</keyword>
<feature type="compositionally biased region" description="Pro residues" evidence="1">
    <location>
        <begin position="106"/>
        <end position="121"/>
    </location>
</feature>
<evidence type="ECO:0000256" key="1">
    <source>
        <dbReference type="SAM" id="MobiDB-lite"/>
    </source>
</evidence>
<dbReference type="EMBL" id="ML000587">
    <property type="protein sequence ID" value="RKO84020.1"/>
    <property type="molecule type" value="Genomic_DNA"/>
</dbReference>
<feature type="compositionally biased region" description="Polar residues" evidence="1">
    <location>
        <begin position="257"/>
        <end position="299"/>
    </location>
</feature>
<evidence type="ECO:0000313" key="2">
    <source>
        <dbReference type="EMBL" id="RKO84020.1"/>
    </source>
</evidence>
<organism evidence="2 3">
    <name type="scientific">Blyttiomyces helicus</name>
    <dbReference type="NCBI Taxonomy" id="388810"/>
    <lineage>
        <taxon>Eukaryota</taxon>
        <taxon>Fungi</taxon>
        <taxon>Fungi incertae sedis</taxon>
        <taxon>Chytridiomycota</taxon>
        <taxon>Chytridiomycota incertae sedis</taxon>
        <taxon>Chytridiomycetes</taxon>
        <taxon>Chytridiomycetes incertae sedis</taxon>
        <taxon>Blyttiomyces</taxon>
    </lineage>
</organism>
<proteinExistence type="predicted"/>
<feature type="region of interest" description="Disordered" evidence="1">
    <location>
        <begin position="53"/>
        <end position="127"/>
    </location>
</feature>
<gene>
    <name evidence="2" type="ORF">BDK51DRAFT_49489</name>
</gene>
<feature type="region of interest" description="Disordered" evidence="1">
    <location>
        <begin position="256"/>
        <end position="299"/>
    </location>
</feature>
<evidence type="ECO:0000313" key="3">
    <source>
        <dbReference type="Proteomes" id="UP000269721"/>
    </source>
</evidence>
<name>A0A4P9W0E4_9FUNG</name>
<dbReference type="AlphaFoldDB" id="A0A4P9W0E4"/>
<sequence length="375" mass="41624">MNLEELIVRERASVWHPSVEIQIVLDHLSPVPRIFKTLIPWHQRPNLLPLNNTHVQPPHIKPHPPPITFQDHSRAPQPRLWPPLSATQQPQHERQRRCRLPRTPLCLPPPIQLPPAPPIPTPRRETRHPYPARPIQQLEGPPLHAQSVGARRRRVLRVHVQTHRETEFHEGLDACIALPTRNTPTISSGFLLDLFGDSMANMEEQHRQDMVSLLGQALAKSSSKDESKRLRALIGRWAHAAPPLVNPLRCPAARARMTSSRPAPQNFSLSPTVDPNSSRATNPDTPAGGQTSLPSKVTPNQGIDPGIVLPIPVTPTISIGFLLDLLGESMTNTEAACADCKVCTSSPGTEIWDAGVAGRLPPWGYQKVAYRKKND</sequence>
<protein>
    <submittedName>
        <fullName evidence="2">Uncharacterized protein</fullName>
    </submittedName>
</protein>
<reference evidence="3" key="1">
    <citation type="journal article" date="2018" name="Nat. Microbiol.">
        <title>Leveraging single-cell genomics to expand the fungal tree of life.</title>
        <authorList>
            <person name="Ahrendt S.R."/>
            <person name="Quandt C.A."/>
            <person name="Ciobanu D."/>
            <person name="Clum A."/>
            <person name="Salamov A."/>
            <person name="Andreopoulos B."/>
            <person name="Cheng J.F."/>
            <person name="Woyke T."/>
            <person name="Pelin A."/>
            <person name="Henrissat B."/>
            <person name="Reynolds N.K."/>
            <person name="Benny G.L."/>
            <person name="Smith M.E."/>
            <person name="James T.Y."/>
            <person name="Grigoriev I.V."/>
        </authorList>
    </citation>
    <scope>NUCLEOTIDE SEQUENCE [LARGE SCALE GENOMIC DNA]</scope>
</reference>
<accession>A0A4P9W0E4</accession>
<dbReference type="Proteomes" id="UP000269721">
    <property type="component" value="Unassembled WGS sequence"/>
</dbReference>